<dbReference type="Pfam" id="PF07242">
    <property type="entry name" value="DUF1430"/>
    <property type="match status" value="1"/>
</dbReference>
<feature type="transmembrane region" description="Helical" evidence="1">
    <location>
        <begin position="235"/>
        <end position="258"/>
    </location>
</feature>
<evidence type="ECO:0000313" key="3">
    <source>
        <dbReference type="Proteomes" id="UP001171687"/>
    </source>
</evidence>
<keyword evidence="1" id="KW-0472">Membrane</keyword>
<feature type="transmembrane region" description="Helical" evidence="1">
    <location>
        <begin position="207"/>
        <end position="229"/>
    </location>
</feature>
<accession>A0AAW7MBB3</accession>
<evidence type="ECO:0000313" key="2">
    <source>
        <dbReference type="EMBL" id="MDN4532593.1"/>
    </source>
</evidence>
<organism evidence="2 3">
    <name type="scientific">Staphylococcus auricularis</name>
    <dbReference type="NCBI Taxonomy" id="29379"/>
    <lineage>
        <taxon>Bacteria</taxon>
        <taxon>Bacillati</taxon>
        <taxon>Bacillota</taxon>
        <taxon>Bacilli</taxon>
        <taxon>Bacillales</taxon>
        <taxon>Staphylococcaceae</taxon>
        <taxon>Staphylococcus</taxon>
    </lineage>
</organism>
<protein>
    <submittedName>
        <fullName evidence="2">DUF1430 domain-containing protein</fullName>
    </submittedName>
</protein>
<dbReference type="InterPro" id="IPR006541">
    <property type="entry name" value="Bacteriocin_ass"/>
</dbReference>
<feature type="transmembrane region" description="Helical" evidence="1">
    <location>
        <begin position="279"/>
        <end position="301"/>
    </location>
</feature>
<dbReference type="RefSeq" id="WP_203071096.1">
    <property type="nucleotide sequence ID" value="NZ_JAGSWU010000002.1"/>
</dbReference>
<comment type="caution">
    <text evidence="2">The sequence shown here is derived from an EMBL/GenBank/DDBJ whole genome shotgun (WGS) entry which is preliminary data.</text>
</comment>
<evidence type="ECO:0000256" key="1">
    <source>
        <dbReference type="SAM" id="Phobius"/>
    </source>
</evidence>
<sequence>MKIFKLVLDIVTLLMIAMLIFVNSIKEAEEILPGSDAALSIDGWDQRVNKAEIFKKIKEIGEKENISIYKEIHENTNDDKKYLYAFNKDKADVFKNDFIESVSYDHALSKDVRGSYFITGEHNVNSRLVEVLKENGVESQLYHMNRPLAFIEFITDEGLIFPILSLIIIYIFYYLHNASMNYKSFGIKKLHGYGFTDIMLQRLKQGIVYYILLLLLFFPLVILVLYVVNPHFSKLYYLSILSIGILIYLFINGLIYFCSYILYIKTNIPLIIKGKRPFMVLRLFTLLTKGIILIILSLLLIQNIGFANDIKKIKSTEKYWDKLDDYYILEIAPVHLPEDEEIEMAKKLEKMVQHTEKYENSLLIYQNNISNPSIEDLNLDTGNILVINDNFKQLYGDVFNQYSLNSTGKDEVDVLLPPETLESQNDIENNIKEWINIQQDNGAVSKSLNVTRAKDDYSIYNYDTRTELTNSFSYKPLVIKLKAEDLGYYFHYSTISQAKVLFKDFQKVKENLKQFELENNISGITNYKDHVVKTFQEIRTKSIYVSLSMFLGILTLLFTIIFDVQQYFEQNKKKLLVQKMHGFSIINNHIYYLLISNGLVAVIGIMLTVIFSSEMLIMLFLIILLVQFILQLISIYYIEQKSLISIKETE</sequence>
<name>A0AAW7MBB3_9STAP</name>
<proteinExistence type="predicted"/>
<reference evidence="2" key="1">
    <citation type="submission" date="2023-07" db="EMBL/GenBank/DDBJ databases">
        <title>Evaluation of the beneficial properties of pineapple isolates.</title>
        <authorList>
            <person name="Adefiranye O."/>
        </authorList>
    </citation>
    <scope>NUCLEOTIDE SEQUENCE</scope>
    <source>
        <strain evidence="2">PAPLE_T1</strain>
    </source>
</reference>
<feature type="transmembrane region" description="Helical" evidence="1">
    <location>
        <begin position="543"/>
        <end position="568"/>
    </location>
</feature>
<feature type="transmembrane region" description="Helical" evidence="1">
    <location>
        <begin position="158"/>
        <end position="175"/>
    </location>
</feature>
<feature type="transmembrane region" description="Helical" evidence="1">
    <location>
        <begin position="617"/>
        <end position="638"/>
    </location>
</feature>
<dbReference type="NCBIfam" id="TIGR01654">
    <property type="entry name" value="bact_immun_7tm"/>
    <property type="match status" value="1"/>
</dbReference>
<dbReference type="Proteomes" id="UP001171687">
    <property type="component" value="Unassembled WGS sequence"/>
</dbReference>
<gene>
    <name evidence="2" type="ORF">QYH67_03190</name>
</gene>
<dbReference type="AlphaFoldDB" id="A0AAW7MBB3"/>
<keyword evidence="1" id="KW-0812">Transmembrane</keyword>
<feature type="transmembrane region" description="Helical" evidence="1">
    <location>
        <begin position="589"/>
        <end position="611"/>
    </location>
</feature>
<dbReference type="EMBL" id="JAUHQC010000006">
    <property type="protein sequence ID" value="MDN4532593.1"/>
    <property type="molecule type" value="Genomic_DNA"/>
</dbReference>
<keyword evidence="1" id="KW-1133">Transmembrane helix</keyword>